<dbReference type="Gene3D" id="2.60.120.260">
    <property type="entry name" value="Galactose-binding domain-like"/>
    <property type="match status" value="1"/>
</dbReference>
<dbReference type="AlphaFoldDB" id="A0A7J6W7H3"/>
<accession>A0A7J6W7H3</accession>
<dbReference type="OrthoDB" id="1657402at2759"/>
<dbReference type="Proteomes" id="UP000554482">
    <property type="component" value="Unassembled WGS sequence"/>
</dbReference>
<reference evidence="1 2" key="1">
    <citation type="submission" date="2020-06" db="EMBL/GenBank/DDBJ databases">
        <title>Transcriptomic and genomic resources for Thalictrum thalictroides and T. hernandezii: Facilitating candidate gene discovery in an emerging model plant lineage.</title>
        <authorList>
            <person name="Arias T."/>
            <person name="Riano-Pachon D.M."/>
            <person name="Di Stilio V.S."/>
        </authorList>
    </citation>
    <scope>NUCLEOTIDE SEQUENCE [LARGE SCALE GENOMIC DNA]</scope>
    <source>
        <strain evidence="2">cv. WT478/WT964</strain>
        <tissue evidence="1">Leaves</tissue>
    </source>
</reference>
<evidence type="ECO:0000313" key="2">
    <source>
        <dbReference type="Proteomes" id="UP000554482"/>
    </source>
</evidence>
<dbReference type="EMBL" id="JABWDY010020979">
    <property type="protein sequence ID" value="KAF5192748.1"/>
    <property type="molecule type" value="Genomic_DNA"/>
</dbReference>
<comment type="caution">
    <text evidence="1">The sequence shown here is derived from an EMBL/GenBank/DDBJ whole genome shotgun (WGS) entry which is preliminary data.</text>
</comment>
<gene>
    <name evidence="1" type="ORF">FRX31_017656</name>
</gene>
<evidence type="ECO:0000313" key="1">
    <source>
        <dbReference type="EMBL" id="KAF5192748.1"/>
    </source>
</evidence>
<proteinExistence type="predicted"/>
<name>A0A7J6W7H3_THATH</name>
<protein>
    <submittedName>
        <fullName evidence="1">Beta-galactosidase</fullName>
    </submittedName>
</protein>
<keyword evidence="2" id="KW-1185">Reference proteome</keyword>
<sequence>MAHGGTNFEFLNGANTGADDSDYKADLTSYNYMFGLLLYVSEYSVKEKGSILSIPKVHYRAQVFISCTSENNGRNPAYVGTIERWSNLALEIPRIACASKFQHQIVYSGNLNFLTVTSSEFMVFSFELNACEFRDTVRCCTRRKNSIWMEDASNIRAELE</sequence>
<organism evidence="1 2">
    <name type="scientific">Thalictrum thalictroides</name>
    <name type="common">Rue-anemone</name>
    <name type="synonym">Anemone thalictroides</name>
    <dbReference type="NCBI Taxonomy" id="46969"/>
    <lineage>
        <taxon>Eukaryota</taxon>
        <taxon>Viridiplantae</taxon>
        <taxon>Streptophyta</taxon>
        <taxon>Embryophyta</taxon>
        <taxon>Tracheophyta</taxon>
        <taxon>Spermatophyta</taxon>
        <taxon>Magnoliopsida</taxon>
        <taxon>Ranunculales</taxon>
        <taxon>Ranunculaceae</taxon>
        <taxon>Thalictroideae</taxon>
        <taxon>Thalictrum</taxon>
    </lineage>
</organism>